<dbReference type="RefSeq" id="XP_001905611.1">
    <property type="nucleotide sequence ID" value="XM_001905576.1"/>
</dbReference>
<proteinExistence type="predicted"/>
<accession>B2APD7</accession>
<keyword evidence="4" id="KW-1185">Reference proteome</keyword>
<dbReference type="EMBL" id="FO904940">
    <property type="protein sequence ID" value="CDP30284.1"/>
    <property type="molecule type" value="Genomic_DNA"/>
</dbReference>
<evidence type="ECO:0000313" key="2">
    <source>
        <dbReference type="EMBL" id="CAP65854.1"/>
    </source>
</evidence>
<reference evidence="3" key="4">
    <citation type="submission" date="2015-04" db="EMBL/GenBank/DDBJ databases">
        <title>Maintaining two mating types: Structure of the mating type locus and its role in heterokaryosis in Podospora anserina.</title>
        <authorList>
            <person name="Grognet P."/>
            <person name="Bidard F."/>
            <person name="Kuchly C."/>
            <person name="Chan Ho Tong L."/>
            <person name="Coppin E."/>
            <person name="Ait Benkhali J."/>
            <person name="Couloux A."/>
            <person name="Wincker P."/>
            <person name="Debuchy R."/>
            <person name="Silar P."/>
        </authorList>
    </citation>
    <scope>NUCLEOTIDE SEQUENCE</scope>
</reference>
<sequence length="383" mass="41064">MCKSVASFFVIGIISLQNTPQKSIPHLFNCPDRGFNIPLCPCFVAPEPLIPDPLPCQHPHLSPWQPPATQTSKPSKTLSPNPSAKVCSPSPLPSHQANPPTIDGLPSDLLSLVRSKTRSPDAYLAWTQENLLQKMTSPQAKLPAADTLAKIQSIATKFTDLKAITAFADAVNNTSVPIPLFQSPSHQYLVVVKAGALSLSLPPIMVSSLHKTDEEVDNRTKVHPFFYSLSHGSSAVLPKHVYPLGQLYYKLSSGDELTETNYAVVVDVVGEDHGVWLVWNRRGFNAEADEEVVTDAAKKKALFVGVDGTKNFDAVQVVGKVSGWKLGNDGASLLTLAEFEGNARRTKVGGEIVVGVAKVEELGRVLPGAGVVDWGSGGARQPA</sequence>
<reference evidence="2" key="2">
    <citation type="submission" date="2008-07" db="EMBL/GenBank/DDBJ databases">
        <authorList>
            <person name="Genoscope - CEA"/>
        </authorList>
    </citation>
    <scope>NUCLEOTIDE SEQUENCE</scope>
    <source>
        <strain evidence="2">S mat+</strain>
    </source>
</reference>
<organism evidence="2">
    <name type="scientific">Podospora anserina (strain S / ATCC MYA-4624 / DSM 980 / FGSC 10383)</name>
    <name type="common">Pleurage anserina</name>
    <dbReference type="NCBI Taxonomy" id="515849"/>
    <lineage>
        <taxon>Eukaryota</taxon>
        <taxon>Fungi</taxon>
        <taxon>Dikarya</taxon>
        <taxon>Ascomycota</taxon>
        <taxon>Pezizomycotina</taxon>
        <taxon>Sordariomycetes</taxon>
        <taxon>Sordariomycetidae</taxon>
        <taxon>Sordariales</taxon>
        <taxon>Podosporaceae</taxon>
        <taxon>Podospora</taxon>
        <taxon>Podospora anserina</taxon>
    </lineage>
</organism>
<dbReference type="OrthoDB" id="4581790at2759"/>
<gene>
    <name evidence="2" type="ORF">PODANS_5_10650</name>
</gene>
<reference evidence="2 4" key="1">
    <citation type="journal article" date="2008" name="Genome Biol.">
        <title>The genome sequence of the model ascomycete fungus Podospora anserina.</title>
        <authorList>
            <person name="Espagne E."/>
            <person name="Lespinet O."/>
            <person name="Malagnac F."/>
            <person name="Da Silva C."/>
            <person name="Jaillon O."/>
            <person name="Porcel B.M."/>
            <person name="Couloux A."/>
            <person name="Aury J.-M."/>
            <person name="Segurens B."/>
            <person name="Poulain J."/>
            <person name="Anthouard V."/>
            <person name="Grossetete S."/>
            <person name="Khalili H."/>
            <person name="Coppin E."/>
            <person name="Dequard-Chablat M."/>
            <person name="Picard M."/>
            <person name="Contamine V."/>
            <person name="Arnaise S."/>
            <person name="Bourdais A."/>
            <person name="Berteaux-Lecellier V."/>
            <person name="Gautheret D."/>
            <person name="de Vries R.P."/>
            <person name="Battaglia E."/>
            <person name="Coutinho P.M."/>
            <person name="Danchin E.G.J."/>
            <person name="Henrissat B."/>
            <person name="El Khoury R."/>
            <person name="Sainsard-Chanet A."/>
            <person name="Boivin A."/>
            <person name="Pinan-Lucarre B."/>
            <person name="Sellem C.H."/>
            <person name="Debuchy R."/>
            <person name="Wincker P."/>
            <person name="Weissenbach J."/>
            <person name="Silar P."/>
        </authorList>
    </citation>
    <scope>NUCLEOTIDE SEQUENCE [LARGE SCALE GENOMIC DNA]</scope>
    <source>
        <strain evidence="4">S / ATCC MYA-4624 / DSM 980 / FGSC 10383</strain>
        <strain evidence="2">S mat+</strain>
    </source>
</reference>
<reference evidence="4" key="3">
    <citation type="journal article" date="2014" name="Genetics">
        <title>Maintaining two mating types: Structure of the mating type locus and its role in heterokaryosis in Podospora anserina.</title>
        <authorList>
            <person name="Grognet P."/>
            <person name="Bidard F."/>
            <person name="Kuchly C."/>
            <person name="Tong L.C.H."/>
            <person name="Coppin E."/>
            <person name="Benkhali J.A."/>
            <person name="Couloux A."/>
            <person name="Wincker P."/>
            <person name="Debuchy R."/>
            <person name="Silar P."/>
        </authorList>
    </citation>
    <scope>GENOME REANNOTATION</scope>
    <source>
        <strain evidence="4">S / ATCC MYA-4624 / DSM 980 / FGSC 10383</strain>
    </source>
</reference>
<evidence type="ECO:0000256" key="1">
    <source>
        <dbReference type="SAM" id="MobiDB-lite"/>
    </source>
</evidence>
<dbReference type="Proteomes" id="UP000001197">
    <property type="component" value="Chromosome 5"/>
</dbReference>
<name>B2APD7_PODAN</name>
<dbReference type="eggNOG" id="ENOG502T6MD">
    <property type="taxonomic scope" value="Eukaryota"/>
</dbReference>
<dbReference type="GeneID" id="6189925"/>
<feature type="compositionally biased region" description="Polar residues" evidence="1">
    <location>
        <begin position="67"/>
        <end position="82"/>
    </location>
</feature>
<evidence type="ECO:0000313" key="3">
    <source>
        <dbReference type="EMBL" id="CDP30284.1"/>
    </source>
</evidence>
<dbReference type="VEuPathDB" id="FungiDB:PODANS_5_10650"/>
<evidence type="ECO:0000313" key="4">
    <source>
        <dbReference type="Proteomes" id="UP000001197"/>
    </source>
</evidence>
<dbReference type="KEGG" id="pan:PODANSg2638"/>
<dbReference type="AlphaFoldDB" id="B2APD7"/>
<feature type="region of interest" description="Disordered" evidence="1">
    <location>
        <begin position="60"/>
        <end position="101"/>
    </location>
</feature>
<dbReference type="HOGENOM" id="CLU_721834_0_0_1"/>
<dbReference type="EMBL" id="CU633876">
    <property type="protein sequence ID" value="CAP65854.1"/>
    <property type="molecule type" value="Genomic_DNA"/>
</dbReference>
<protein>
    <submittedName>
        <fullName evidence="2">Podospora anserina S mat+ genomic DNA chromosome 5, supercontig 10</fullName>
    </submittedName>
</protein>